<feature type="domain" description="Alcohol dehydrogenase-like N-terminal" evidence="4">
    <location>
        <begin position="39"/>
        <end position="138"/>
    </location>
</feature>
<dbReference type="InterPro" id="IPR013154">
    <property type="entry name" value="ADH-like_N"/>
</dbReference>
<dbReference type="InterPro" id="IPR036291">
    <property type="entry name" value="NAD(P)-bd_dom_sf"/>
</dbReference>
<name>A0A060S7Z2_PYCCI</name>
<dbReference type="Pfam" id="PF08240">
    <property type="entry name" value="ADH_N"/>
    <property type="match status" value="1"/>
</dbReference>
<dbReference type="InterPro" id="IPR011032">
    <property type="entry name" value="GroES-like_sf"/>
</dbReference>
<dbReference type="GO" id="GO:0008270">
    <property type="term" value="F:zinc ion binding"/>
    <property type="evidence" value="ECO:0007669"/>
    <property type="project" value="InterPro"/>
</dbReference>
<dbReference type="PANTHER" id="PTHR43401">
    <property type="entry name" value="L-THREONINE 3-DEHYDROGENASE"/>
    <property type="match status" value="1"/>
</dbReference>
<reference evidence="5" key="1">
    <citation type="submission" date="2014-01" db="EMBL/GenBank/DDBJ databases">
        <title>The genome of the white-rot fungus Pycnoporus cinnabarinus: a basidiomycete model with a versatile arsenal for lignocellulosic biomass breakdown.</title>
        <authorList>
            <person name="Levasseur A."/>
            <person name="Lomascolo A."/>
            <person name="Ruiz-Duenas F.J."/>
            <person name="Uzan E."/>
            <person name="Piumi F."/>
            <person name="Kues U."/>
            <person name="Ram A.F.J."/>
            <person name="Murat C."/>
            <person name="Haon M."/>
            <person name="Benoit I."/>
            <person name="Arfi Y."/>
            <person name="Chevret D."/>
            <person name="Drula E."/>
            <person name="Kwon M.J."/>
            <person name="Gouret P."/>
            <person name="Lesage-Meessen L."/>
            <person name="Lombard V."/>
            <person name="Mariette J."/>
            <person name="Noirot C."/>
            <person name="Park J."/>
            <person name="Patyshakuliyeva A."/>
            <person name="Wieneger R.A.B."/>
            <person name="Wosten H.A.B."/>
            <person name="Martin F."/>
            <person name="Coutinho P.M."/>
            <person name="de Vries R."/>
            <person name="Martinez A.T."/>
            <person name="Klopp C."/>
            <person name="Pontarotti P."/>
            <person name="Henrissat B."/>
            <person name="Record E."/>
        </authorList>
    </citation>
    <scope>NUCLEOTIDE SEQUENCE [LARGE SCALE GENOMIC DNA]</scope>
    <source>
        <strain evidence="5">BRFM137</strain>
    </source>
</reference>
<dbReference type="Gene3D" id="3.40.50.720">
    <property type="entry name" value="NAD(P)-binding Rossmann-like Domain"/>
    <property type="match status" value="1"/>
</dbReference>
<keyword evidence="2" id="KW-0862">Zinc</keyword>
<accession>A0A060S7Z2</accession>
<dbReference type="OrthoDB" id="1879366at2759"/>
<dbReference type="PANTHER" id="PTHR43401:SF5">
    <property type="entry name" value="ALCOHOL DEHYDROGENASE-RELATED"/>
    <property type="match status" value="1"/>
</dbReference>
<dbReference type="EMBL" id="CCBP010000012">
    <property type="protein sequence ID" value="CDO68384.1"/>
    <property type="molecule type" value="Genomic_DNA"/>
</dbReference>
<keyword evidence="6" id="KW-1185">Reference proteome</keyword>
<evidence type="ECO:0000313" key="6">
    <source>
        <dbReference type="Proteomes" id="UP000029665"/>
    </source>
</evidence>
<dbReference type="InterPro" id="IPR050129">
    <property type="entry name" value="Zn_alcohol_dh"/>
</dbReference>
<dbReference type="HOGENOM" id="CLU_1240680_0_0_1"/>
<evidence type="ECO:0000259" key="4">
    <source>
        <dbReference type="Pfam" id="PF08240"/>
    </source>
</evidence>
<gene>
    <name evidence="5" type="ORF">BN946_scf184815.g31</name>
</gene>
<organism evidence="5 6">
    <name type="scientific">Pycnoporus cinnabarinus</name>
    <name type="common">Cinnabar-red polypore</name>
    <name type="synonym">Trametes cinnabarina</name>
    <dbReference type="NCBI Taxonomy" id="5643"/>
    <lineage>
        <taxon>Eukaryota</taxon>
        <taxon>Fungi</taxon>
        <taxon>Dikarya</taxon>
        <taxon>Basidiomycota</taxon>
        <taxon>Agaricomycotina</taxon>
        <taxon>Agaricomycetes</taxon>
        <taxon>Polyporales</taxon>
        <taxon>Polyporaceae</taxon>
        <taxon>Trametes</taxon>
    </lineage>
</organism>
<proteinExistence type="predicted"/>
<evidence type="ECO:0000313" key="5">
    <source>
        <dbReference type="EMBL" id="CDO68384.1"/>
    </source>
</evidence>
<dbReference type="STRING" id="5643.A0A060S7Z2"/>
<evidence type="ECO:0000256" key="3">
    <source>
        <dbReference type="ARBA" id="ARBA00023002"/>
    </source>
</evidence>
<dbReference type="AlphaFoldDB" id="A0A060S7Z2"/>
<evidence type="ECO:0000256" key="2">
    <source>
        <dbReference type="ARBA" id="ARBA00022833"/>
    </source>
</evidence>
<keyword evidence="3" id="KW-0560">Oxidoreductase</keyword>
<dbReference type="OMA" id="FIMGHEG"/>
<evidence type="ECO:0000256" key="1">
    <source>
        <dbReference type="ARBA" id="ARBA00022723"/>
    </source>
</evidence>
<comment type="caution">
    <text evidence="5">The sequence shown here is derived from an EMBL/GenBank/DDBJ whole genome shotgun (WGS) entry which is preliminary data.</text>
</comment>
<dbReference type="GO" id="GO:0016491">
    <property type="term" value="F:oxidoreductase activity"/>
    <property type="evidence" value="ECO:0007669"/>
    <property type="project" value="UniProtKB-KW"/>
</dbReference>
<keyword evidence="1" id="KW-0479">Metal-binding</keyword>
<dbReference type="SUPFAM" id="SSF51735">
    <property type="entry name" value="NAD(P)-binding Rossmann-fold domains"/>
    <property type="match status" value="1"/>
</dbReference>
<dbReference type="SUPFAM" id="SSF50129">
    <property type="entry name" value="GroES-like"/>
    <property type="match status" value="1"/>
</dbReference>
<dbReference type="PROSITE" id="PS00059">
    <property type="entry name" value="ADH_ZINC"/>
    <property type="match status" value="1"/>
</dbReference>
<sequence>MAAQFPTSPPSGTMVAYCFVPGITEPQRTMMPIPTPATNEVLIKVLAAGVCHTDVHVLEASVTQLLIPGSFIMGHEGAGIVVGHGEDVAADPAHAQRLAVGTRGFANVCFETPAIGLGVDGFWAEYVKVRASTVVPVPGNNPNDPRLTPAQVKPGQTVVIVGCGGLGINAIQIAKHVLHTGTVIAVDLRADSLALAREVGADHAVMPDELTGLPSTPPPASFA</sequence>
<protein>
    <recommendedName>
        <fullName evidence="4">Alcohol dehydrogenase-like N-terminal domain-containing protein</fullName>
    </recommendedName>
</protein>
<dbReference type="Proteomes" id="UP000029665">
    <property type="component" value="Unassembled WGS sequence"/>
</dbReference>
<dbReference type="InterPro" id="IPR002328">
    <property type="entry name" value="ADH_Zn_CS"/>
</dbReference>
<dbReference type="Gene3D" id="3.90.180.10">
    <property type="entry name" value="Medium-chain alcohol dehydrogenases, catalytic domain"/>
    <property type="match status" value="1"/>
</dbReference>